<dbReference type="RefSeq" id="WP_205800298.1">
    <property type="nucleotide sequence ID" value="NZ_CP018134.1"/>
</dbReference>
<sequence length="164" mass="17586">MSFVIREPAAEEAALLAELHVATWQEAYAHLLPAGFFDAEHVTSRHRMWNQILNDPAPTVTVRVAEHGAQLAGFALAGPSSADGGEKPGRDTHLYAIYVSAAHHGTGVGQALLDSALGTAPATLWVAKQNPRAIAFYLRNGFAFDGMEKVDPMAPAITEARMVR</sequence>
<accession>A0ABU1I6Z8</accession>
<name>A0ABU1I6Z8_9MICO</name>
<dbReference type="InterPro" id="IPR050680">
    <property type="entry name" value="YpeA/RimI_acetyltransf"/>
</dbReference>
<evidence type="ECO:0000256" key="2">
    <source>
        <dbReference type="ARBA" id="ARBA00023315"/>
    </source>
</evidence>
<proteinExistence type="predicted"/>
<feature type="domain" description="N-acetyltransferase" evidence="3">
    <location>
        <begin position="3"/>
        <end position="164"/>
    </location>
</feature>
<protein>
    <submittedName>
        <fullName evidence="4">GNAT superfamily N-acetyltransferase</fullName>
    </submittedName>
</protein>
<dbReference type="PANTHER" id="PTHR43420">
    <property type="entry name" value="ACETYLTRANSFERASE"/>
    <property type="match status" value="1"/>
</dbReference>
<dbReference type="Gene3D" id="3.40.630.30">
    <property type="match status" value="1"/>
</dbReference>
<keyword evidence="1" id="KW-0808">Transferase</keyword>
<keyword evidence="2" id="KW-0012">Acyltransferase</keyword>
<keyword evidence="5" id="KW-1185">Reference proteome</keyword>
<dbReference type="PROSITE" id="PS51186">
    <property type="entry name" value="GNAT"/>
    <property type="match status" value="1"/>
</dbReference>
<dbReference type="EMBL" id="JAVIZA010000001">
    <property type="protein sequence ID" value="MDR6168769.1"/>
    <property type="molecule type" value="Genomic_DNA"/>
</dbReference>
<evidence type="ECO:0000313" key="5">
    <source>
        <dbReference type="Proteomes" id="UP001260188"/>
    </source>
</evidence>
<dbReference type="CDD" id="cd04301">
    <property type="entry name" value="NAT_SF"/>
    <property type="match status" value="1"/>
</dbReference>
<gene>
    <name evidence="4" type="ORF">QE367_002973</name>
</gene>
<dbReference type="InterPro" id="IPR016181">
    <property type="entry name" value="Acyl_CoA_acyltransferase"/>
</dbReference>
<dbReference type="Pfam" id="PF00583">
    <property type="entry name" value="Acetyltransf_1"/>
    <property type="match status" value="1"/>
</dbReference>
<dbReference type="InterPro" id="IPR000182">
    <property type="entry name" value="GNAT_dom"/>
</dbReference>
<comment type="caution">
    <text evidence="4">The sequence shown here is derived from an EMBL/GenBank/DDBJ whole genome shotgun (WGS) entry which is preliminary data.</text>
</comment>
<reference evidence="4 5" key="1">
    <citation type="submission" date="2023-08" db="EMBL/GenBank/DDBJ databases">
        <title>Functional and genomic diversity of the sorghum phyllosphere microbiome.</title>
        <authorList>
            <person name="Shade A."/>
        </authorList>
    </citation>
    <scope>NUCLEOTIDE SEQUENCE [LARGE SCALE GENOMIC DNA]</scope>
    <source>
        <strain evidence="4 5">SORGH_AS_0919</strain>
    </source>
</reference>
<evidence type="ECO:0000313" key="4">
    <source>
        <dbReference type="EMBL" id="MDR6168769.1"/>
    </source>
</evidence>
<dbReference type="SUPFAM" id="SSF55729">
    <property type="entry name" value="Acyl-CoA N-acyltransferases (Nat)"/>
    <property type="match status" value="1"/>
</dbReference>
<organism evidence="4 5">
    <name type="scientific">Microbacterium paludicola</name>
    <dbReference type="NCBI Taxonomy" id="300019"/>
    <lineage>
        <taxon>Bacteria</taxon>
        <taxon>Bacillati</taxon>
        <taxon>Actinomycetota</taxon>
        <taxon>Actinomycetes</taxon>
        <taxon>Micrococcales</taxon>
        <taxon>Microbacteriaceae</taxon>
        <taxon>Microbacterium</taxon>
    </lineage>
</organism>
<evidence type="ECO:0000256" key="1">
    <source>
        <dbReference type="ARBA" id="ARBA00022679"/>
    </source>
</evidence>
<dbReference type="Proteomes" id="UP001260188">
    <property type="component" value="Unassembled WGS sequence"/>
</dbReference>
<evidence type="ECO:0000259" key="3">
    <source>
        <dbReference type="PROSITE" id="PS51186"/>
    </source>
</evidence>